<comment type="caution">
    <text evidence="2">The sequence shown here is derived from an EMBL/GenBank/DDBJ whole genome shotgun (WGS) entry which is preliminary data.</text>
</comment>
<name>A0A8K0SZH1_9HYPO</name>
<evidence type="ECO:0000256" key="1">
    <source>
        <dbReference type="SAM" id="MobiDB-lite"/>
    </source>
</evidence>
<gene>
    <name evidence="2" type="ORF">B0I35DRAFT_420930</name>
</gene>
<accession>A0A8K0SZH1</accession>
<dbReference type="Proteomes" id="UP000813444">
    <property type="component" value="Unassembled WGS sequence"/>
</dbReference>
<sequence length="210" mass="23648">MYVRMYLALRYYHDAPLVIIISFRPRHPIKPPRLRMYEHGILLSFALSLYPFHSVMWSCNARDAQAHNPSLFSLFPENEPLTHSSSSSSHTPLSHRLSQRSTNIHPPTEADITLPELCLPPPQSRHIIHGRHPDVCAPLPAPFLGVAGHVVSQAPIHPHPHHNTTTQHHNTTSLIMTSLPIISTLEQYNISPDLRIVNISPCHVCAIVWG</sequence>
<dbReference type="AlphaFoldDB" id="A0A8K0SZH1"/>
<evidence type="ECO:0000313" key="3">
    <source>
        <dbReference type="Proteomes" id="UP000813444"/>
    </source>
</evidence>
<keyword evidence="3" id="KW-1185">Reference proteome</keyword>
<organism evidence="2 3">
    <name type="scientific">Stachybotrys elegans</name>
    <dbReference type="NCBI Taxonomy" id="80388"/>
    <lineage>
        <taxon>Eukaryota</taxon>
        <taxon>Fungi</taxon>
        <taxon>Dikarya</taxon>
        <taxon>Ascomycota</taxon>
        <taxon>Pezizomycotina</taxon>
        <taxon>Sordariomycetes</taxon>
        <taxon>Hypocreomycetidae</taxon>
        <taxon>Hypocreales</taxon>
        <taxon>Stachybotryaceae</taxon>
        <taxon>Stachybotrys</taxon>
    </lineage>
</organism>
<dbReference type="EMBL" id="JAGPNK010000002">
    <property type="protein sequence ID" value="KAH7325679.1"/>
    <property type="molecule type" value="Genomic_DNA"/>
</dbReference>
<feature type="region of interest" description="Disordered" evidence="1">
    <location>
        <begin position="82"/>
        <end position="103"/>
    </location>
</feature>
<proteinExistence type="predicted"/>
<feature type="compositionally biased region" description="Low complexity" evidence="1">
    <location>
        <begin position="82"/>
        <end position="96"/>
    </location>
</feature>
<evidence type="ECO:0000313" key="2">
    <source>
        <dbReference type="EMBL" id="KAH7325679.1"/>
    </source>
</evidence>
<reference evidence="2" key="1">
    <citation type="journal article" date="2021" name="Nat. Commun.">
        <title>Genetic determinants of endophytism in the Arabidopsis root mycobiome.</title>
        <authorList>
            <person name="Mesny F."/>
            <person name="Miyauchi S."/>
            <person name="Thiergart T."/>
            <person name="Pickel B."/>
            <person name="Atanasova L."/>
            <person name="Karlsson M."/>
            <person name="Huettel B."/>
            <person name="Barry K.W."/>
            <person name="Haridas S."/>
            <person name="Chen C."/>
            <person name="Bauer D."/>
            <person name="Andreopoulos W."/>
            <person name="Pangilinan J."/>
            <person name="LaButti K."/>
            <person name="Riley R."/>
            <person name="Lipzen A."/>
            <person name="Clum A."/>
            <person name="Drula E."/>
            <person name="Henrissat B."/>
            <person name="Kohler A."/>
            <person name="Grigoriev I.V."/>
            <person name="Martin F.M."/>
            <person name="Hacquard S."/>
        </authorList>
    </citation>
    <scope>NUCLEOTIDE SEQUENCE</scope>
    <source>
        <strain evidence="2">MPI-CAGE-CH-0235</strain>
    </source>
</reference>
<protein>
    <submittedName>
        <fullName evidence="2">Uncharacterized protein</fullName>
    </submittedName>
</protein>